<organism evidence="2 3">
    <name type="scientific">Gimesia panareensis</name>
    <dbReference type="NCBI Taxonomy" id="2527978"/>
    <lineage>
        <taxon>Bacteria</taxon>
        <taxon>Pseudomonadati</taxon>
        <taxon>Planctomycetota</taxon>
        <taxon>Planctomycetia</taxon>
        <taxon>Planctomycetales</taxon>
        <taxon>Planctomycetaceae</taxon>
        <taxon>Gimesia</taxon>
    </lineage>
</organism>
<feature type="signal peptide" evidence="1">
    <location>
        <begin position="1"/>
        <end position="23"/>
    </location>
</feature>
<feature type="chain" id="PRO_5021771384" evidence="1">
    <location>
        <begin position="24"/>
        <end position="292"/>
    </location>
</feature>
<evidence type="ECO:0000313" key="2">
    <source>
        <dbReference type="EMBL" id="QDT28292.1"/>
    </source>
</evidence>
<keyword evidence="1" id="KW-0732">Signal</keyword>
<sequence length="292" mass="31930" precursor="true">MVKRIQLLAIVSALLIVSGASVPSVQGTPKKRIITTLSLEKDAAQVELFEGLKKQSLSARVYPISAYNSSVFITNQTAKPLTVKVPPAVSSVHILAQVGGPGQAQGLGQGLLSDLQGLNKPVQGNSQAVGGNLSPVGNNQNQNFQGLFTIPPEKTVKLQLRSVCLEHGKPCPTSAKTYELRPIESQVQDKALVLLLQKFNPRRDDWEMMQAIAWHLASHMDWQKLASKRKQEIVGGGVPYFTSEQLVAARKVVEVARVEVHRHAAAARHKFSDKESEADDNATLSRIRIQRR</sequence>
<dbReference type="RefSeq" id="WP_145450833.1">
    <property type="nucleotide sequence ID" value="NZ_CP037421.1"/>
</dbReference>
<evidence type="ECO:0000313" key="3">
    <source>
        <dbReference type="Proteomes" id="UP000315647"/>
    </source>
</evidence>
<accession>A0A517Q9I2</accession>
<dbReference type="EMBL" id="CP037421">
    <property type="protein sequence ID" value="QDT28292.1"/>
    <property type="molecule type" value="Genomic_DNA"/>
</dbReference>
<proteinExistence type="predicted"/>
<reference evidence="2 3" key="1">
    <citation type="submission" date="2019-03" db="EMBL/GenBank/DDBJ databases">
        <title>Deep-cultivation of Planctomycetes and their phenomic and genomic characterization uncovers novel biology.</title>
        <authorList>
            <person name="Wiegand S."/>
            <person name="Jogler M."/>
            <person name="Boedeker C."/>
            <person name="Pinto D."/>
            <person name="Vollmers J."/>
            <person name="Rivas-Marin E."/>
            <person name="Kohn T."/>
            <person name="Peeters S.H."/>
            <person name="Heuer A."/>
            <person name="Rast P."/>
            <person name="Oberbeckmann S."/>
            <person name="Bunk B."/>
            <person name="Jeske O."/>
            <person name="Meyerdierks A."/>
            <person name="Storesund J.E."/>
            <person name="Kallscheuer N."/>
            <person name="Luecker S."/>
            <person name="Lage O.M."/>
            <person name="Pohl T."/>
            <person name="Merkel B.J."/>
            <person name="Hornburger P."/>
            <person name="Mueller R.-W."/>
            <person name="Bruemmer F."/>
            <person name="Labrenz M."/>
            <person name="Spormann A.M."/>
            <person name="Op den Camp H."/>
            <person name="Overmann J."/>
            <person name="Amann R."/>
            <person name="Jetten M.S.M."/>
            <person name="Mascher T."/>
            <person name="Medema M.H."/>
            <person name="Devos D.P."/>
            <person name="Kaster A.-K."/>
            <person name="Ovreas L."/>
            <person name="Rohde M."/>
            <person name="Galperin M.Y."/>
            <person name="Jogler C."/>
        </authorList>
    </citation>
    <scope>NUCLEOTIDE SEQUENCE [LARGE SCALE GENOMIC DNA]</scope>
    <source>
        <strain evidence="2 3">Enr10</strain>
    </source>
</reference>
<dbReference type="AlphaFoldDB" id="A0A517Q9I2"/>
<protein>
    <submittedName>
        <fullName evidence="2">Uncharacterized protein</fullName>
    </submittedName>
</protein>
<evidence type="ECO:0000256" key="1">
    <source>
        <dbReference type="SAM" id="SignalP"/>
    </source>
</evidence>
<gene>
    <name evidence="2" type="ORF">Enr10x_36330</name>
</gene>
<dbReference type="Proteomes" id="UP000315647">
    <property type="component" value="Chromosome"/>
</dbReference>
<keyword evidence="3" id="KW-1185">Reference proteome</keyword>
<name>A0A517Q9I2_9PLAN</name>